<dbReference type="SUPFAM" id="SSF53474">
    <property type="entry name" value="alpha/beta-Hydrolases"/>
    <property type="match status" value="1"/>
</dbReference>
<dbReference type="EMBL" id="JAHWXP010000002">
    <property type="protein sequence ID" value="MBY8337211.1"/>
    <property type="molecule type" value="Genomic_DNA"/>
</dbReference>
<dbReference type="Pfam" id="PF12146">
    <property type="entry name" value="Hydrolase_4"/>
    <property type="match status" value="1"/>
</dbReference>
<feature type="domain" description="Serine aminopeptidase S33" evidence="1">
    <location>
        <begin position="54"/>
        <end position="264"/>
    </location>
</feature>
<dbReference type="PANTHER" id="PTHR43265:SF1">
    <property type="entry name" value="ESTERASE ESTD"/>
    <property type="match status" value="1"/>
</dbReference>
<comment type="caution">
    <text evidence="2">The sequence shown here is derived from an EMBL/GenBank/DDBJ whole genome shotgun (WGS) entry which is preliminary data.</text>
</comment>
<protein>
    <submittedName>
        <fullName evidence="2">Lysophospholipase</fullName>
    </submittedName>
</protein>
<name>A0ABS7PDZ7_9SPHN</name>
<organism evidence="2 3">
    <name type="scientific">Alteriqipengyuania abyssalis</name>
    <dbReference type="NCBI Taxonomy" id="2860200"/>
    <lineage>
        <taxon>Bacteria</taxon>
        <taxon>Pseudomonadati</taxon>
        <taxon>Pseudomonadota</taxon>
        <taxon>Alphaproteobacteria</taxon>
        <taxon>Sphingomonadales</taxon>
        <taxon>Erythrobacteraceae</taxon>
        <taxon>Alteriqipengyuania</taxon>
    </lineage>
</organism>
<dbReference type="InterPro" id="IPR022742">
    <property type="entry name" value="Hydrolase_4"/>
</dbReference>
<evidence type="ECO:0000259" key="1">
    <source>
        <dbReference type="Pfam" id="PF12146"/>
    </source>
</evidence>
<keyword evidence="3" id="KW-1185">Reference proteome</keyword>
<reference evidence="2 3" key="1">
    <citation type="submission" date="2021-07" db="EMBL/GenBank/DDBJ databases">
        <title>Alteriqipengyuania abyssalis NZ-12B nov, sp.nov isolated from deep sea sponge in pacific ocean.</title>
        <authorList>
            <person name="Tareen S."/>
            <person name="Wink J."/>
        </authorList>
    </citation>
    <scope>NUCLEOTIDE SEQUENCE [LARGE SCALE GENOMIC DNA]</scope>
    <source>
        <strain evidence="2 3">NZ-12B</strain>
    </source>
</reference>
<dbReference type="PANTHER" id="PTHR43265">
    <property type="entry name" value="ESTERASE ESTD"/>
    <property type="match status" value="1"/>
</dbReference>
<dbReference type="InterPro" id="IPR029058">
    <property type="entry name" value="AB_hydrolase_fold"/>
</dbReference>
<dbReference type="Gene3D" id="3.40.50.1820">
    <property type="entry name" value="alpha/beta hydrolase"/>
    <property type="match status" value="1"/>
</dbReference>
<dbReference type="InterPro" id="IPR053145">
    <property type="entry name" value="AB_hydrolase_Est10"/>
</dbReference>
<accession>A0ABS7PDZ7</accession>
<dbReference type="Proteomes" id="UP000759298">
    <property type="component" value="Unassembled WGS sequence"/>
</dbReference>
<evidence type="ECO:0000313" key="3">
    <source>
        <dbReference type="Proteomes" id="UP000759298"/>
    </source>
</evidence>
<proteinExistence type="predicted"/>
<gene>
    <name evidence="2" type="ORF">KYN89_09125</name>
</gene>
<sequence length="305" mass="31132">MSAQEAITTTHAGLQGDLAGTLEGTLAQGTPAVLIVPGSGPTDRDGNSPLGIAAQSYKLLAEALAQRGIASVRIDKRGMFGSAAAVPDPNDVTVDDYVADIESWADRISQASGGQCVWLLGHSEGGLMTMAAAAKDPSRYCGLLLVASVARNLGDVLRAQLAANPANAPLLPEIDAIIAKLKAGDSVPAAGMHPALVPLFAPQVQGFLGSVFRQEPAEVIAAHDLPVLILNGSADLQTPAADARALANVRPDATLVILERANHVLKQVPDDTSAANLATYADPDLPLAPGVVDAIVEVVTGSDAS</sequence>
<evidence type="ECO:0000313" key="2">
    <source>
        <dbReference type="EMBL" id="MBY8337211.1"/>
    </source>
</evidence>